<proteinExistence type="predicted"/>
<protein>
    <submittedName>
        <fullName evidence="1">Uncharacterized protein</fullName>
    </submittedName>
</protein>
<keyword evidence="2" id="KW-1185">Reference proteome</keyword>
<evidence type="ECO:0000313" key="1">
    <source>
        <dbReference type="EMBL" id="TFK83459.1"/>
    </source>
</evidence>
<dbReference type="AlphaFoldDB" id="A0A5C3P393"/>
<gene>
    <name evidence="1" type="ORF">K466DRAFT_602837</name>
</gene>
<evidence type="ECO:0000313" key="2">
    <source>
        <dbReference type="Proteomes" id="UP000308197"/>
    </source>
</evidence>
<dbReference type="InParanoid" id="A0A5C3P393"/>
<dbReference type="EMBL" id="ML211391">
    <property type="protein sequence ID" value="TFK83459.1"/>
    <property type="molecule type" value="Genomic_DNA"/>
</dbReference>
<organism evidence="1 2">
    <name type="scientific">Polyporus arcularius HHB13444</name>
    <dbReference type="NCBI Taxonomy" id="1314778"/>
    <lineage>
        <taxon>Eukaryota</taxon>
        <taxon>Fungi</taxon>
        <taxon>Dikarya</taxon>
        <taxon>Basidiomycota</taxon>
        <taxon>Agaricomycotina</taxon>
        <taxon>Agaricomycetes</taxon>
        <taxon>Polyporales</taxon>
        <taxon>Polyporaceae</taxon>
        <taxon>Polyporus</taxon>
    </lineage>
</organism>
<dbReference type="Proteomes" id="UP000308197">
    <property type="component" value="Unassembled WGS sequence"/>
</dbReference>
<reference evidence="1 2" key="1">
    <citation type="journal article" date="2019" name="Nat. Ecol. Evol.">
        <title>Megaphylogeny resolves global patterns of mushroom evolution.</title>
        <authorList>
            <person name="Varga T."/>
            <person name="Krizsan K."/>
            <person name="Foldi C."/>
            <person name="Dima B."/>
            <person name="Sanchez-Garcia M."/>
            <person name="Sanchez-Ramirez S."/>
            <person name="Szollosi G.J."/>
            <person name="Szarkandi J.G."/>
            <person name="Papp V."/>
            <person name="Albert L."/>
            <person name="Andreopoulos W."/>
            <person name="Angelini C."/>
            <person name="Antonin V."/>
            <person name="Barry K.W."/>
            <person name="Bougher N.L."/>
            <person name="Buchanan P."/>
            <person name="Buyck B."/>
            <person name="Bense V."/>
            <person name="Catcheside P."/>
            <person name="Chovatia M."/>
            <person name="Cooper J."/>
            <person name="Damon W."/>
            <person name="Desjardin D."/>
            <person name="Finy P."/>
            <person name="Geml J."/>
            <person name="Haridas S."/>
            <person name="Hughes K."/>
            <person name="Justo A."/>
            <person name="Karasinski D."/>
            <person name="Kautmanova I."/>
            <person name="Kiss B."/>
            <person name="Kocsube S."/>
            <person name="Kotiranta H."/>
            <person name="LaButti K.M."/>
            <person name="Lechner B.E."/>
            <person name="Liimatainen K."/>
            <person name="Lipzen A."/>
            <person name="Lukacs Z."/>
            <person name="Mihaltcheva S."/>
            <person name="Morgado L.N."/>
            <person name="Niskanen T."/>
            <person name="Noordeloos M.E."/>
            <person name="Ohm R.A."/>
            <person name="Ortiz-Santana B."/>
            <person name="Ovrebo C."/>
            <person name="Racz N."/>
            <person name="Riley R."/>
            <person name="Savchenko A."/>
            <person name="Shiryaev A."/>
            <person name="Soop K."/>
            <person name="Spirin V."/>
            <person name="Szebenyi C."/>
            <person name="Tomsovsky M."/>
            <person name="Tulloss R.E."/>
            <person name="Uehling J."/>
            <person name="Grigoriev I.V."/>
            <person name="Vagvolgyi C."/>
            <person name="Papp T."/>
            <person name="Martin F.M."/>
            <person name="Miettinen O."/>
            <person name="Hibbett D.S."/>
            <person name="Nagy L.G."/>
        </authorList>
    </citation>
    <scope>NUCLEOTIDE SEQUENCE [LARGE SCALE GENOMIC DNA]</scope>
    <source>
        <strain evidence="1 2">HHB13444</strain>
    </source>
</reference>
<name>A0A5C3P393_9APHY</name>
<sequence>MRRPHGVHGDDTPSCVQHLPSANEHQAESPQHHSIFQGMTASTIDPTPERRMSIGLAAAHAFKASGLLWQAVESDGTISITRSFAQDVESIGYVTLYSLYKHAVEDSQVSDDLRGELSKEFTDFFSAGSITGLLSKRALGFSRKAPKSMPNLLVYLRNDAALSICAIATFTLLSHLNQMEEPQENDVDPFEAMMAKGFAMPRGMPFDEAYPLWIELLREAALEFPGAQGSATQ</sequence>
<accession>A0A5C3P393</accession>